<dbReference type="PANTHER" id="PTHR43201:SF5">
    <property type="entry name" value="MEDIUM-CHAIN ACYL-COA LIGASE ACSF2, MITOCHONDRIAL"/>
    <property type="match status" value="1"/>
</dbReference>
<feature type="domain" description="AMP-dependent synthetase/ligase" evidence="3">
    <location>
        <begin position="36"/>
        <end position="329"/>
    </location>
</feature>
<evidence type="ECO:0000313" key="5">
    <source>
        <dbReference type="EMBL" id="BCU05908.1"/>
    </source>
</evidence>
<reference evidence="5 6" key="1">
    <citation type="submission" date="2021-04" db="EMBL/GenBank/DDBJ databases">
        <title>Complete genome sequencing of Allochromatium tepidum strain NZ.</title>
        <authorList>
            <person name="Tsukatani Y."/>
            <person name="Mori H."/>
        </authorList>
    </citation>
    <scope>NUCLEOTIDE SEQUENCE [LARGE SCALE GENOMIC DNA]</scope>
    <source>
        <strain evidence="5 6">NZ</strain>
    </source>
</reference>
<dbReference type="Proteomes" id="UP000680679">
    <property type="component" value="Chromosome"/>
</dbReference>
<dbReference type="Pfam" id="PF00501">
    <property type="entry name" value="AMP-binding"/>
    <property type="match status" value="1"/>
</dbReference>
<dbReference type="GO" id="GO:0016874">
    <property type="term" value="F:ligase activity"/>
    <property type="evidence" value="ECO:0007669"/>
    <property type="project" value="UniProtKB-KW"/>
</dbReference>
<evidence type="ECO:0000313" key="6">
    <source>
        <dbReference type="Proteomes" id="UP000680679"/>
    </source>
</evidence>
<dbReference type="EMBL" id="AP024563">
    <property type="protein sequence ID" value="BCU05908.1"/>
    <property type="molecule type" value="Genomic_DNA"/>
</dbReference>
<dbReference type="InterPro" id="IPR025110">
    <property type="entry name" value="AMP-bd_C"/>
</dbReference>
<evidence type="ECO:0000256" key="2">
    <source>
        <dbReference type="ARBA" id="ARBA00022598"/>
    </source>
</evidence>
<dbReference type="InterPro" id="IPR042099">
    <property type="entry name" value="ANL_N_sf"/>
</dbReference>
<dbReference type="Pfam" id="PF13193">
    <property type="entry name" value="AMP-binding_C"/>
    <property type="match status" value="1"/>
</dbReference>
<dbReference type="Gene3D" id="3.40.50.12780">
    <property type="entry name" value="N-terminal domain of ligase-like"/>
    <property type="match status" value="1"/>
</dbReference>
<dbReference type="SUPFAM" id="SSF56801">
    <property type="entry name" value="Acetyl-CoA synthetase-like"/>
    <property type="match status" value="1"/>
</dbReference>
<dbReference type="InterPro" id="IPR000873">
    <property type="entry name" value="AMP-dep_synth/lig_dom"/>
</dbReference>
<dbReference type="PANTHER" id="PTHR43201">
    <property type="entry name" value="ACYL-COA SYNTHETASE"/>
    <property type="match status" value="1"/>
</dbReference>
<comment type="similarity">
    <text evidence="1">Belongs to the ATP-dependent AMP-binding enzyme family.</text>
</comment>
<keyword evidence="6" id="KW-1185">Reference proteome</keyword>
<protein>
    <submittedName>
        <fullName evidence="5">2-succinylbenzoate-CoA ligase</fullName>
    </submittedName>
</protein>
<gene>
    <name evidence="5" type="ORF">Atep_05850</name>
</gene>
<evidence type="ECO:0000256" key="1">
    <source>
        <dbReference type="ARBA" id="ARBA00006432"/>
    </source>
</evidence>
<organism evidence="5 6">
    <name type="scientific">Allochromatium tepidum</name>
    <dbReference type="NCBI Taxonomy" id="553982"/>
    <lineage>
        <taxon>Bacteria</taxon>
        <taxon>Pseudomonadati</taxon>
        <taxon>Pseudomonadota</taxon>
        <taxon>Gammaproteobacteria</taxon>
        <taxon>Chromatiales</taxon>
        <taxon>Chromatiaceae</taxon>
        <taxon>Allochromatium</taxon>
    </lineage>
</organism>
<name>A0ABM7QJL0_9GAMM</name>
<keyword evidence="2 5" id="KW-0436">Ligase</keyword>
<sequence>MIARRSLPHDSYWLNDPGPVLITDGGRLGADAFAPQVAERAAAFMECGLRPGQVVMAPDSPALDLTLTILALGRIGAGVFPYRSGLDPAERLALAELAGVEWLWNPDSTGLVPLLDATQTTDVSPEARAALLIKTSGSSGHPQIVMHGYAGLRASASRVNARLGVTAESTWLCCLRLSHIGGAAILYRAALAGARLRLHDGFDAPTVRRELETHGVTHVSLVPPMLARLLDLGGRAPLSLRVVQVGGQALSRPLAERALAAGWPIQITYGMTETGSQIATTGALAAEDGGELDTSLVGTLLPDVDVAAPGCGALPERLRIRGPMLMLGYSNSERRPGQGLEEGGWFEPADLGCLTDTGQLRILGRADDRRVIGGTNVSLTKVAQVVQEAPGVSEVQIVADPDPVWGHRLTAVYAGTRDETELADWCQTHLSGSECPRAFLRLEGLPLLDSGKYDRARIAALVQSSGC</sequence>
<evidence type="ECO:0000259" key="3">
    <source>
        <dbReference type="Pfam" id="PF00501"/>
    </source>
</evidence>
<feature type="domain" description="AMP-binding enzyme C-terminal" evidence="4">
    <location>
        <begin position="382"/>
        <end position="452"/>
    </location>
</feature>
<accession>A0ABM7QJL0</accession>
<dbReference type="RefSeq" id="WP_236786407.1">
    <property type="nucleotide sequence ID" value="NZ_AP024563.1"/>
</dbReference>
<dbReference type="InterPro" id="IPR045851">
    <property type="entry name" value="AMP-bd_C_sf"/>
</dbReference>
<proteinExistence type="inferred from homology"/>
<dbReference type="Gene3D" id="3.30.300.30">
    <property type="match status" value="1"/>
</dbReference>
<evidence type="ECO:0000259" key="4">
    <source>
        <dbReference type="Pfam" id="PF13193"/>
    </source>
</evidence>